<name>A0A8S9LRR1_BRACR</name>
<feature type="compositionally biased region" description="Polar residues" evidence="1">
    <location>
        <begin position="152"/>
        <end position="175"/>
    </location>
</feature>
<gene>
    <name evidence="3" type="ORF">F2Q68_00043528</name>
</gene>
<evidence type="ECO:0000259" key="2">
    <source>
        <dbReference type="Pfam" id="PF20167"/>
    </source>
</evidence>
<proteinExistence type="predicted"/>
<protein>
    <recommendedName>
        <fullName evidence="2">Putative plant transposon protein domain-containing protein</fullName>
    </recommendedName>
</protein>
<dbReference type="EMBL" id="QGKW02000276">
    <property type="protein sequence ID" value="KAF2608529.1"/>
    <property type="molecule type" value="Genomic_DNA"/>
</dbReference>
<feature type="region of interest" description="Disordered" evidence="1">
    <location>
        <begin position="128"/>
        <end position="176"/>
    </location>
</feature>
<dbReference type="AlphaFoldDB" id="A0A8S9LRR1"/>
<organism evidence="3 4">
    <name type="scientific">Brassica cretica</name>
    <name type="common">Mustard</name>
    <dbReference type="NCBI Taxonomy" id="69181"/>
    <lineage>
        <taxon>Eukaryota</taxon>
        <taxon>Viridiplantae</taxon>
        <taxon>Streptophyta</taxon>
        <taxon>Embryophyta</taxon>
        <taxon>Tracheophyta</taxon>
        <taxon>Spermatophyta</taxon>
        <taxon>Magnoliopsida</taxon>
        <taxon>eudicotyledons</taxon>
        <taxon>Gunneridae</taxon>
        <taxon>Pentapetalae</taxon>
        <taxon>rosids</taxon>
        <taxon>malvids</taxon>
        <taxon>Brassicales</taxon>
        <taxon>Brassicaceae</taxon>
        <taxon>Brassiceae</taxon>
        <taxon>Brassica</taxon>
    </lineage>
</organism>
<evidence type="ECO:0000313" key="3">
    <source>
        <dbReference type="EMBL" id="KAF2608529.1"/>
    </source>
</evidence>
<dbReference type="Proteomes" id="UP000712281">
    <property type="component" value="Unassembled WGS sequence"/>
</dbReference>
<dbReference type="Pfam" id="PF20167">
    <property type="entry name" value="Transposase_32"/>
    <property type="match status" value="1"/>
</dbReference>
<feature type="compositionally biased region" description="Basic and acidic residues" evidence="1">
    <location>
        <begin position="64"/>
        <end position="74"/>
    </location>
</feature>
<feature type="compositionally biased region" description="Basic and acidic residues" evidence="1">
    <location>
        <begin position="97"/>
        <end position="108"/>
    </location>
</feature>
<feature type="compositionally biased region" description="Polar residues" evidence="1">
    <location>
        <begin position="1"/>
        <end position="14"/>
    </location>
</feature>
<reference evidence="3" key="1">
    <citation type="submission" date="2019-12" db="EMBL/GenBank/DDBJ databases">
        <title>Genome sequencing and annotation of Brassica cretica.</title>
        <authorList>
            <person name="Studholme D.J."/>
            <person name="Sarris P.F."/>
        </authorList>
    </citation>
    <scope>NUCLEOTIDE SEQUENCE</scope>
    <source>
        <strain evidence="3">PFS-001/15</strain>
        <tissue evidence="3">Leaf</tissue>
    </source>
</reference>
<evidence type="ECO:0000256" key="1">
    <source>
        <dbReference type="SAM" id="MobiDB-lite"/>
    </source>
</evidence>
<feature type="region of interest" description="Disordered" evidence="1">
    <location>
        <begin position="613"/>
        <end position="643"/>
    </location>
</feature>
<feature type="compositionally biased region" description="Low complexity" evidence="1">
    <location>
        <begin position="31"/>
        <end position="43"/>
    </location>
</feature>
<feature type="compositionally biased region" description="Basic residues" evidence="1">
    <location>
        <begin position="443"/>
        <end position="453"/>
    </location>
</feature>
<sequence length="766" mass="87086">MSMNKNTSAAGKTSNPPPLSLVDYSDDEEQTTPQGSQTSQSRSDVFGTAIGHLNTKSVTEADPAEPRIEDEQMTEKPGQAEPIIEPTQVKMTAGNESEGRDDSEKTESEGVEEVDVEDVELLINIKKHAKSKKRKAPTSIQRNNHVRKTTRKSTPSVVETQTSTPPTMAEGSSTRVTRKSVNAELVSEHRYESFSSREIIPERSVDLNAEDTWGFLDIIKKGHLERTVTGLVGYIPEIVKEFYATLPGEITRASKDRVEVTVRGHMFEFSPTKINEYLNLLPLSEEEVKDDELADALTIDELAEFPTEGTLSLRNLTTRYLSPCKAAHVILSAYNLVTSSHKNIVSADRARLIYKMFHGIRVDVGEIFYAQILNLAVLHKEGGKKDTRWLILPRTIFGFLQTQFELERKPREKLSHVIPYKKDSRLGEIYLKNQEEEREAAKKAQRQAKKKGKSASTSTASPSFGPPPSTPRSERTAPSWQFGLGQDLPDYNKSLEGFKLYMPSRLARGYVTVRYRDCWVKSVSELMRCEEMQKETTETLNGRNRLDDDDVDVSPKVLPLSQVVQNLEEGFPATRTRSSMRRLANKDKIGELVNSLVVSSSWKIRCRRKYSDADKAGEDASEPLGKRRRKFQVMEDDDSGPYQKIDSVKIEERNEEYDEITSNIQQKTRQVCDNDEVDETEDTPGKRNMIADEAKKADCWLLEEREKRRCNEKRREAILGRLKQRNLAVKEKELKLEARVMEAENMLEKIREWNTRGNKIKIEAFA</sequence>
<evidence type="ECO:0000313" key="4">
    <source>
        <dbReference type="Proteomes" id="UP000712281"/>
    </source>
</evidence>
<dbReference type="InterPro" id="IPR046796">
    <property type="entry name" value="Transposase_32_dom"/>
</dbReference>
<feature type="region of interest" description="Disordered" evidence="1">
    <location>
        <begin position="1"/>
        <end position="113"/>
    </location>
</feature>
<comment type="caution">
    <text evidence="3">The sequence shown here is derived from an EMBL/GenBank/DDBJ whole genome shotgun (WGS) entry which is preliminary data.</text>
</comment>
<feature type="domain" description="Putative plant transposon protein" evidence="2">
    <location>
        <begin position="223"/>
        <end position="381"/>
    </location>
</feature>
<accession>A0A8S9LRR1</accession>
<feature type="region of interest" description="Disordered" evidence="1">
    <location>
        <begin position="437"/>
        <end position="483"/>
    </location>
</feature>
<feature type="compositionally biased region" description="Low complexity" evidence="1">
    <location>
        <begin position="454"/>
        <end position="463"/>
    </location>
</feature>